<name>F4CRD5_PSEUX</name>
<dbReference type="KEGG" id="pdx:Psed_3027"/>
<dbReference type="Gene3D" id="3.40.50.300">
    <property type="entry name" value="P-loop containing nucleotide triphosphate hydrolases"/>
    <property type="match status" value="2"/>
</dbReference>
<dbReference type="PANTHER" id="PTHR43790:SF9">
    <property type="entry name" value="GALACTOFURANOSE TRANSPORTER ATP-BINDING PROTEIN YTFR"/>
    <property type="match status" value="1"/>
</dbReference>
<evidence type="ECO:0000256" key="1">
    <source>
        <dbReference type="ARBA" id="ARBA00022448"/>
    </source>
</evidence>
<keyword evidence="2" id="KW-0677">Repeat</keyword>
<dbReference type="PROSITE" id="PS00211">
    <property type="entry name" value="ABC_TRANSPORTER_1"/>
    <property type="match status" value="1"/>
</dbReference>
<dbReference type="HOGENOM" id="CLU_000604_92_3_11"/>
<evidence type="ECO:0000256" key="4">
    <source>
        <dbReference type="ARBA" id="ARBA00022840"/>
    </source>
</evidence>
<keyword evidence="4" id="KW-0067">ATP-binding</keyword>
<dbReference type="CDD" id="cd03215">
    <property type="entry name" value="ABC_Carb_Monos_II"/>
    <property type="match status" value="1"/>
</dbReference>
<sequence length="524" mass="55593">MAGRMSTSDGSTPLLRLDGVWKRFGGEVALGGADLAVAPGEIHGLLGANGSGKSTLIKVLAGFHDVDSGTLEVHGRPVPLPLSPGQPAALGLRFVHQDLGLVPSLSVLENYLLPQLAASRGRASVGWRHARTRLREVLARYEIDLDPRATVADLRPVDRALLAIVRALEGVGTTSDPGRGQLVVLDEPTVFLPRNEVDRLFSLVRRVASTGSSVVFVSHDLDEVREITDRVTVLRNGRRALTGVTADLGHDQLVAAIVGADLDVAASYRAAERSAGTTALRVEGLSAGLADQVSFTAGTGEVVGFTGLLGSGYEDAVRALAGALDVRAGTVTLDDGPARELRSWSPRAATDHGIVLVPGDRLTEGIVGDLPVTDNLTMVNLRHYLAGPWLDRRAMRAAATTLVERYDVRPPDPRLLVGQLSGGNQQKVVLAKWIQTRPRVLLLHEPTQGVDIGARQQIYAAVRAAAGGCVVLCASSDHDQLAQLCDRVLILHRGRIGAELHGSALTKARITEECLRSGKEGSTR</sequence>
<dbReference type="GO" id="GO:0005524">
    <property type="term" value="F:ATP binding"/>
    <property type="evidence" value="ECO:0007669"/>
    <property type="project" value="UniProtKB-KW"/>
</dbReference>
<dbReference type="InterPro" id="IPR003439">
    <property type="entry name" value="ABC_transporter-like_ATP-bd"/>
</dbReference>
<dbReference type="CDD" id="cd03216">
    <property type="entry name" value="ABC_Carb_Monos_I"/>
    <property type="match status" value="1"/>
</dbReference>
<organism evidence="6 7">
    <name type="scientific">Pseudonocardia dioxanivorans (strain ATCC 55486 / DSM 44775 / JCM 13855 / CB1190)</name>
    <dbReference type="NCBI Taxonomy" id="675635"/>
    <lineage>
        <taxon>Bacteria</taxon>
        <taxon>Bacillati</taxon>
        <taxon>Actinomycetota</taxon>
        <taxon>Actinomycetes</taxon>
        <taxon>Pseudonocardiales</taxon>
        <taxon>Pseudonocardiaceae</taxon>
        <taxon>Pseudonocardia</taxon>
    </lineage>
</organism>
<dbReference type="PROSITE" id="PS50893">
    <property type="entry name" value="ABC_TRANSPORTER_2"/>
    <property type="match status" value="2"/>
</dbReference>
<reference evidence="6 7" key="1">
    <citation type="journal article" date="2011" name="J. Bacteriol.">
        <title>Genome sequence of the 1,4-dioxane-degrading Pseudonocardia dioxanivorans strain CB1190.</title>
        <authorList>
            <person name="Sales C.M."/>
            <person name="Mahendra S."/>
            <person name="Grostern A."/>
            <person name="Parales R.E."/>
            <person name="Goodwin L.A."/>
            <person name="Woyke T."/>
            <person name="Nolan M."/>
            <person name="Lapidus A."/>
            <person name="Chertkov O."/>
            <person name="Ovchinnikova G."/>
            <person name="Sczyrba A."/>
            <person name="Alvarez-Cohen L."/>
        </authorList>
    </citation>
    <scope>NUCLEOTIDE SEQUENCE [LARGE SCALE GENOMIC DNA]</scope>
    <source>
        <strain evidence="7">ATCC 55486 / DSM 44775 / JCM 13855 / CB1190</strain>
    </source>
</reference>
<keyword evidence="3" id="KW-0547">Nucleotide-binding</keyword>
<keyword evidence="7" id="KW-1185">Reference proteome</keyword>
<feature type="domain" description="ABC transporter" evidence="5">
    <location>
        <begin position="272"/>
        <end position="518"/>
    </location>
</feature>
<dbReference type="Pfam" id="PF00005">
    <property type="entry name" value="ABC_tran"/>
    <property type="match status" value="2"/>
</dbReference>
<evidence type="ECO:0000256" key="3">
    <source>
        <dbReference type="ARBA" id="ARBA00022741"/>
    </source>
</evidence>
<evidence type="ECO:0000256" key="2">
    <source>
        <dbReference type="ARBA" id="ARBA00022737"/>
    </source>
</evidence>
<dbReference type="GO" id="GO:0016887">
    <property type="term" value="F:ATP hydrolysis activity"/>
    <property type="evidence" value="ECO:0007669"/>
    <property type="project" value="InterPro"/>
</dbReference>
<protein>
    <submittedName>
        <fullName evidence="6">Monosaccharide-transporting ATPase</fullName>
        <ecNumber evidence="6">3.6.3.17</ecNumber>
    </submittedName>
</protein>
<evidence type="ECO:0000313" key="7">
    <source>
        <dbReference type="Proteomes" id="UP000007809"/>
    </source>
</evidence>
<keyword evidence="6" id="KW-0378">Hydrolase</keyword>
<dbReference type="InterPro" id="IPR050107">
    <property type="entry name" value="ABC_carbohydrate_import_ATPase"/>
</dbReference>
<dbReference type="SMART" id="SM00382">
    <property type="entry name" value="AAA"/>
    <property type="match status" value="2"/>
</dbReference>
<dbReference type="InterPro" id="IPR027417">
    <property type="entry name" value="P-loop_NTPase"/>
</dbReference>
<dbReference type="EMBL" id="CP002593">
    <property type="protein sequence ID" value="AEA25226.1"/>
    <property type="molecule type" value="Genomic_DNA"/>
</dbReference>
<proteinExistence type="predicted"/>
<evidence type="ECO:0000259" key="5">
    <source>
        <dbReference type="PROSITE" id="PS50893"/>
    </source>
</evidence>
<gene>
    <name evidence="6" type="ordered locus">Psed_3027</name>
</gene>
<feature type="domain" description="ABC transporter" evidence="5">
    <location>
        <begin position="15"/>
        <end position="261"/>
    </location>
</feature>
<accession>F4CRD5</accession>
<dbReference type="PANTHER" id="PTHR43790">
    <property type="entry name" value="CARBOHYDRATE TRANSPORT ATP-BINDING PROTEIN MG119-RELATED"/>
    <property type="match status" value="1"/>
</dbReference>
<dbReference type="SUPFAM" id="SSF52540">
    <property type="entry name" value="P-loop containing nucleoside triphosphate hydrolases"/>
    <property type="match status" value="2"/>
</dbReference>
<dbReference type="AlphaFoldDB" id="F4CRD5"/>
<evidence type="ECO:0000313" key="6">
    <source>
        <dbReference type="EMBL" id="AEA25226.1"/>
    </source>
</evidence>
<dbReference type="eggNOG" id="COG1129">
    <property type="taxonomic scope" value="Bacteria"/>
</dbReference>
<keyword evidence="1" id="KW-0813">Transport</keyword>
<dbReference type="EC" id="3.6.3.17" evidence="6"/>
<dbReference type="Proteomes" id="UP000007809">
    <property type="component" value="Chromosome"/>
</dbReference>
<dbReference type="InterPro" id="IPR017871">
    <property type="entry name" value="ABC_transporter-like_CS"/>
</dbReference>
<dbReference type="STRING" id="675635.Psed_3027"/>
<dbReference type="InterPro" id="IPR003593">
    <property type="entry name" value="AAA+_ATPase"/>
</dbReference>